<dbReference type="PANTHER" id="PTHR46796:SF2">
    <property type="entry name" value="TRANSCRIPTIONAL REGULATORY PROTEIN"/>
    <property type="match status" value="1"/>
</dbReference>
<proteinExistence type="predicted"/>
<dbReference type="Proteomes" id="UP001143391">
    <property type="component" value="Unassembled WGS sequence"/>
</dbReference>
<organism evidence="7 8">
    <name type="scientific">Marinobacter iranensis</name>
    <dbReference type="NCBI Taxonomy" id="2962607"/>
    <lineage>
        <taxon>Bacteria</taxon>
        <taxon>Pseudomonadati</taxon>
        <taxon>Pseudomonadota</taxon>
        <taxon>Gammaproteobacteria</taxon>
        <taxon>Pseudomonadales</taxon>
        <taxon>Marinobacteraceae</taxon>
        <taxon>Marinobacter</taxon>
    </lineage>
</organism>
<evidence type="ECO:0000259" key="6">
    <source>
        <dbReference type="PROSITE" id="PS01124"/>
    </source>
</evidence>
<dbReference type="InterPro" id="IPR020449">
    <property type="entry name" value="Tscrpt_reg_AraC-type_HTH"/>
</dbReference>
<dbReference type="Pfam" id="PF12833">
    <property type="entry name" value="HTH_18"/>
    <property type="match status" value="1"/>
</dbReference>
<dbReference type="SUPFAM" id="SSF46689">
    <property type="entry name" value="Homeodomain-like"/>
    <property type="match status" value="2"/>
</dbReference>
<evidence type="ECO:0000313" key="7">
    <source>
        <dbReference type="EMBL" id="MDF0748677.1"/>
    </source>
</evidence>
<keyword evidence="8" id="KW-1185">Reference proteome</keyword>
<keyword evidence="2" id="KW-0238">DNA-binding</keyword>
<comment type="function">
    <text evidence="5">Regulatory protein of the TOL plasmid xyl operons. XylS activates the xylXYZLTEGFJQKIH operon required for the degradation of toluene, m-xylene and p-xylene.</text>
</comment>
<dbReference type="InterPro" id="IPR009057">
    <property type="entry name" value="Homeodomain-like_sf"/>
</dbReference>
<dbReference type="RefSeq" id="WP_275704170.1">
    <property type="nucleotide sequence ID" value="NZ_JANCMW010000001.1"/>
</dbReference>
<dbReference type="EMBL" id="JANCMW010000001">
    <property type="protein sequence ID" value="MDF0748677.1"/>
    <property type="molecule type" value="Genomic_DNA"/>
</dbReference>
<keyword evidence="1" id="KW-0805">Transcription regulation</keyword>
<keyword evidence="4" id="KW-0804">Transcription</keyword>
<comment type="caution">
    <text evidence="7">The sequence shown here is derived from an EMBL/GenBank/DDBJ whole genome shotgun (WGS) entry which is preliminary data.</text>
</comment>
<sequence length="278" mass="31937">MKVEQDSRFQFIKSDHLPEVTALQAAMDRFTYDKHAHEEYAFGVTLSGRQDFFSSGTYHRSPPGNVIQLNPDEVHDGNSGVEEPLSYVMLYIHPRQIEPLFADAAGVKSVTDIRMNETLMADPVLRAHIVELVRLIASHVGSRIDQEHLLYKMAARVVQRCGRFEADDVVRRADMLLRQAKEFIHENVDADLSLDDLSEAANLSKFHFLRLFRRQYGITPHQYVINCRINAARSALDSGMSLNDVVYRYGFSDLSHFNRRFKRIYGMTPKQYRDNVVG</sequence>
<gene>
    <name evidence="7" type="ORF">NLU14_00380</name>
</gene>
<reference evidence="7" key="1">
    <citation type="submission" date="2022-07" db="EMBL/GenBank/DDBJ databases">
        <title>Marinobacter iranensis a new bacterium isolate from a hipersaline lake in Iran.</title>
        <authorList>
            <person name="Mohammad A.M.A."/>
            <person name="Cristina S.-P."/>
            <person name="Antonio V."/>
        </authorList>
    </citation>
    <scope>NUCLEOTIDE SEQUENCE</scope>
    <source>
        <strain evidence="7">71-i</strain>
    </source>
</reference>
<evidence type="ECO:0000256" key="4">
    <source>
        <dbReference type="ARBA" id="ARBA00023163"/>
    </source>
</evidence>
<evidence type="ECO:0000256" key="3">
    <source>
        <dbReference type="ARBA" id="ARBA00023159"/>
    </source>
</evidence>
<dbReference type="Gene3D" id="1.10.10.60">
    <property type="entry name" value="Homeodomain-like"/>
    <property type="match status" value="2"/>
</dbReference>
<feature type="domain" description="HTH araC/xylS-type" evidence="6">
    <location>
        <begin position="178"/>
        <end position="275"/>
    </location>
</feature>
<evidence type="ECO:0000256" key="2">
    <source>
        <dbReference type="ARBA" id="ARBA00023125"/>
    </source>
</evidence>
<dbReference type="InterPro" id="IPR050204">
    <property type="entry name" value="AraC_XylS_family_regulators"/>
</dbReference>
<name>A0ABT5Y538_9GAMM</name>
<dbReference type="PRINTS" id="PR00032">
    <property type="entry name" value="HTHARAC"/>
</dbReference>
<dbReference type="InterPro" id="IPR037923">
    <property type="entry name" value="HTH-like"/>
</dbReference>
<accession>A0ABT5Y538</accession>
<dbReference type="SUPFAM" id="SSF51215">
    <property type="entry name" value="Regulatory protein AraC"/>
    <property type="match status" value="1"/>
</dbReference>
<dbReference type="PANTHER" id="PTHR46796">
    <property type="entry name" value="HTH-TYPE TRANSCRIPTIONAL ACTIVATOR RHAS-RELATED"/>
    <property type="match status" value="1"/>
</dbReference>
<dbReference type="InterPro" id="IPR003313">
    <property type="entry name" value="AraC-bd"/>
</dbReference>
<evidence type="ECO:0000256" key="5">
    <source>
        <dbReference type="ARBA" id="ARBA00037345"/>
    </source>
</evidence>
<dbReference type="InterPro" id="IPR018060">
    <property type="entry name" value="HTH_AraC"/>
</dbReference>
<dbReference type="PROSITE" id="PS01124">
    <property type="entry name" value="HTH_ARAC_FAMILY_2"/>
    <property type="match status" value="1"/>
</dbReference>
<keyword evidence="3" id="KW-0010">Activator</keyword>
<evidence type="ECO:0000256" key="1">
    <source>
        <dbReference type="ARBA" id="ARBA00023015"/>
    </source>
</evidence>
<dbReference type="Pfam" id="PF02311">
    <property type="entry name" value="AraC_binding"/>
    <property type="match status" value="1"/>
</dbReference>
<evidence type="ECO:0000313" key="8">
    <source>
        <dbReference type="Proteomes" id="UP001143391"/>
    </source>
</evidence>
<protein>
    <submittedName>
        <fullName evidence="7">AraC family transcriptional regulator</fullName>
    </submittedName>
</protein>
<dbReference type="SMART" id="SM00342">
    <property type="entry name" value="HTH_ARAC"/>
    <property type="match status" value="1"/>
</dbReference>